<keyword evidence="1" id="KW-0378">Hydrolase</keyword>
<dbReference type="GO" id="GO:0003860">
    <property type="term" value="F:3-hydroxyisobutyryl-CoA hydrolase activity"/>
    <property type="evidence" value="ECO:0007669"/>
    <property type="project" value="InterPro"/>
</dbReference>
<feature type="region of interest" description="Disordered" evidence="2">
    <location>
        <begin position="735"/>
        <end position="765"/>
    </location>
</feature>
<dbReference type="SUPFAM" id="SSF52096">
    <property type="entry name" value="ClpP/crotonase"/>
    <property type="match status" value="1"/>
</dbReference>
<keyword evidence="5" id="KW-1185">Reference proteome</keyword>
<dbReference type="PANTHER" id="PTHR43176:SF1">
    <property type="entry name" value="ENOYL-COA HYDRATASE_ISOMERASE DOMAIN-CONTAINING PROTEIN"/>
    <property type="match status" value="1"/>
</dbReference>
<organism evidence="4 5">
    <name type="scientific">Acanthamoeba castellanii (strain ATCC 30010 / Neff)</name>
    <dbReference type="NCBI Taxonomy" id="1257118"/>
    <lineage>
        <taxon>Eukaryota</taxon>
        <taxon>Amoebozoa</taxon>
        <taxon>Discosea</taxon>
        <taxon>Longamoebia</taxon>
        <taxon>Centramoebida</taxon>
        <taxon>Acanthamoebidae</taxon>
        <taxon>Acanthamoeba</taxon>
    </lineage>
</organism>
<dbReference type="GeneID" id="14922191"/>
<dbReference type="Pfam" id="PF16113">
    <property type="entry name" value="ECH_2"/>
    <property type="match status" value="1"/>
</dbReference>
<dbReference type="OrthoDB" id="16820at2759"/>
<name>L8H7T2_ACACF</name>
<dbReference type="InterPro" id="IPR032259">
    <property type="entry name" value="HIBYL-CoA-H"/>
</dbReference>
<dbReference type="Proteomes" id="UP000011083">
    <property type="component" value="Unassembled WGS sequence"/>
</dbReference>
<dbReference type="PANTHER" id="PTHR43176">
    <property type="entry name" value="3-HYDROXYISOBUTYRYL-COA HYDROLASE-RELATED"/>
    <property type="match status" value="1"/>
</dbReference>
<feature type="compositionally biased region" description="Low complexity" evidence="2">
    <location>
        <begin position="979"/>
        <end position="994"/>
    </location>
</feature>
<keyword evidence="4" id="KW-0413">Isomerase</keyword>
<feature type="domain" description="Enoyl-CoA hydratase/isomerase" evidence="3">
    <location>
        <begin position="126"/>
        <end position="454"/>
    </location>
</feature>
<dbReference type="InterPro" id="IPR029045">
    <property type="entry name" value="ClpP/crotonase-like_dom_sf"/>
</dbReference>
<dbReference type="RefSeq" id="XP_004345846.1">
    <property type="nucleotide sequence ID" value="XM_004345796.1"/>
</dbReference>
<accession>L8H7T2</accession>
<dbReference type="AlphaFoldDB" id="L8H7T2"/>
<feature type="region of interest" description="Disordered" evidence="2">
    <location>
        <begin position="1158"/>
        <end position="1218"/>
    </location>
</feature>
<dbReference type="STRING" id="1257118.L8H7T2"/>
<proteinExistence type="predicted"/>
<evidence type="ECO:0000256" key="2">
    <source>
        <dbReference type="SAM" id="MobiDB-lite"/>
    </source>
</evidence>
<evidence type="ECO:0000313" key="4">
    <source>
        <dbReference type="EMBL" id="ELR21302.1"/>
    </source>
</evidence>
<sequence length="1218" mass="136530">MQRGAQGGRFAFVGGRGALGKTIGGGATHPALALRNMNNKTATAAYSSGSGSKEDRDWFDWSKYRTTSSKYDPFYQHITTDARFGMSDVWTQGMDPPQPIFPVDVKGRSKAYLPEVLSRKHYYTKYAMLNRPQQLHALNLATIRHLTPKWQAHKETTRAIVLTSSTPEHLSSGTDFVDLLQAVRSGNQEFPKTYFKELYQLIYYINSLDKPFLPIMNGVTMGSGASLGYSSNSFKITTEQTVFALPEVGMGFFPDAGASYLLPRLADHVGTFLALTGKRIRGWDVLWSGIATHLVPSDRIHIMYDQLDQLRDKFHSFDQIIHCVHSSAADKIEHPYLLKEKGYLDIIKRCFSQPTVPEIMKALSHEKHPWAKQVLQRLQEQCPLSLAVTLRSLQEGATKDMGAALRREYRIALRFMLSRDFAEGVTARIVEKRQPNWTHKSVEDVHPDEVQAFFESLREDELDIRSLDEERAEDSAIQQLLDKQRRFKKMMRRPWVQNEAKQYLAQELKSVQKELEARQSQTAGQLAAETEKQREEYQKKIEEGRARKGEALSFLQQLEDELVRRRNVEKEAVTKTTVDKLEWKRWEEDIKNVREAKGILTLDVNTEYDEQLPTAALQTVLVDGIAEALSGTEDLAKQVSLVAASLDTAGKSALELKEHLFRRTPEGVAEAEAEYERQYVEALQQDELRRTLREQMADIDIDAIRQAMNEDLGLLQPDERDQLDTLLSSTEIVSHARQLHKQKQREQQQQQQQRPEAEAGATVEPALTLDDIAKLVLGGDHNDDAARVAETRAKIESGELAVSEETYAAAVQLMRERSLAAAEPSERATVEATFDTMHDEIVNVVKAKVAGQSREQMVNALVGGEQGKSKLAQLMTQTAANLPHDSRVALTDPENQALILAEFQDFAKNLDCTPNASEGKVPLWKLEDKIANALARRDTEAAWPAEKRQELSRQIAQDRQLRDLHAFPGLRGDDDDGADALQQATGQPGSSSSSEDLDLGKLVDDAAYELEHGRPAPIPVKLMTEQQKDEFERNQSDMGLANYGKQFVYEKYADRIGHFKRIKERQDEFMSQVPDPISEPEQYRDWLVAVRLADLAMPALEDALGNWIDQQAKAGYNVKPIPEALRDDSVDGFVGTGSDDLEEVPTPTPAIFKLWKMATSPSAESDETDAPVPPVRRTDDASSQELLRSIKKSATASKSSSSPSSGSPSSSSSSTTPQ</sequence>
<dbReference type="InterPro" id="IPR045004">
    <property type="entry name" value="ECH_dom"/>
</dbReference>
<evidence type="ECO:0000256" key="1">
    <source>
        <dbReference type="ARBA" id="ARBA00022801"/>
    </source>
</evidence>
<reference evidence="4 5" key="1">
    <citation type="journal article" date="2013" name="Genome Biol.">
        <title>Genome of Acanthamoeba castellanii highlights extensive lateral gene transfer and early evolution of tyrosine kinase signaling.</title>
        <authorList>
            <person name="Clarke M."/>
            <person name="Lohan A.J."/>
            <person name="Liu B."/>
            <person name="Lagkouvardos I."/>
            <person name="Roy S."/>
            <person name="Zafar N."/>
            <person name="Bertelli C."/>
            <person name="Schilde C."/>
            <person name="Kianianmomeni A."/>
            <person name="Burglin T.R."/>
            <person name="Frech C."/>
            <person name="Turcotte B."/>
            <person name="Kopec K.O."/>
            <person name="Synnott J.M."/>
            <person name="Choo C."/>
            <person name="Paponov I."/>
            <person name="Finkler A."/>
            <person name="Soon Heng Tan C."/>
            <person name="Hutchins A.P."/>
            <person name="Weinmeier T."/>
            <person name="Rattei T."/>
            <person name="Chu J.S."/>
            <person name="Gimenez G."/>
            <person name="Irimia M."/>
            <person name="Rigden D.J."/>
            <person name="Fitzpatrick D.A."/>
            <person name="Lorenzo-Morales J."/>
            <person name="Bateman A."/>
            <person name="Chiu C.H."/>
            <person name="Tang P."/>
            <person name="Hegemann P."/>
            <person name="Fromm H."/>
            <person name="Raoult D."/>
            <person name="Greub G."/>
            <person name="Miranda-Saavedra D."/>
            <person name="Chen N."/>
            <person name="Nash P."/>
            <person name="Ginger M.L."/>
            <person name="Horn M."/>
            <person name="Schaap P."/>
            <person name="Caler L."/>
            <person name="Loftus B."/>
        </authorList>
    </citation>
    <scope>NUCLEOTIDE SEQUENCE [LARGE SCALE GENOMIC DNA]</scope>
    <source>
        <strain evidence="4 5">Neff</strain>
    </source>
</reference>
<dbReference type="GO" id="GO:0016853">
    <property type="term" value="F:isomerase activity"/>
    <property type="evidence" value="ECO:0007669"/>
    <property type="project" value="UniProtKB-KW"/>
</dbReference>
<feature type="compositionally biased region" description="Low complexity" evidence="2">
    <location>
        <begin position="1192"/>
        <end position="1218"/>
    </location>
</feature>
<dbReference type="GO" id="GO:0005739">
    <property type="term" value="C:mitochondrion"/>
    <property type="evidence" value="ECO:0007669"/>
    <property type="project" value="TreeGrafter"/>
</dbReference>
<dbReference type="KEGG" id="acan:ACA1_182030"/>
<evidence type="ECO:0000259" key="3">
    <source>
        <dbReference type="Pfam" id="PF16113"/>
    </source>
</evidence>
<dbReference type="CDD" id="cd06558">
    <property type="entry name" value="crotonase-like"/>
    <property type="match status" value="1"/>
</dbReference>
<gene>
    <name evidence="4" type="ORF">ACA1_182030</name>
</gene>
<dbReference type="VEuPathDB" id="AmoebaDB:ACA1_182030"/>
<dbReference type="Gene3D" id="3.90.226.10">
    <property type="entry name" value="2-enoyl-CoA Hydratase, Chain A, domain 1"/>
    <property type="match status" value="1"/>
</dbReference>
<evidence type="ECO:0000313" key="5">
    <source>
        <dbReference type="Proteomes" id="UP000011083"/>
    </source>
</evidence>
<dbReference type="EMBL" id="KB007904">
    <property type="protein sequence ID" value="ELR21302.1"/>
    <property type="molecule type" value="Genomic_DNA"/>
</dbReference>
<protein>
    <submittedName>
        <fullName evidence="4">EnoylCoA hydratase/isomerase family domain containing protein</fullName>
    </submittedName>
</protein>
<dbReference type="GO" id="GO:0006574">
    <property type="term" value="P:L-valine catabolic process"/>
    <property type="evidence" value="ECO:0007669"/>
    <property type="project" value="TreeGrafter"/>
</dbReference>
<feature type="region of interest" description="Disordered" evidence="2">
    <location>
        <begin position="966"/>
        <end position="998"/>
    </location>
</feature>